<evidence type="ECO:0000256" key="2">
    <source>
        <dbReference type="ARBA" id="ARBA00022723"/>
    </source>
</evidence>
<evidence type="ECO:0000256" key="1">
    <source>
        <dbReference type="ARBA" id="ARBA00005694"/>
    </source>
</evidence>
<feature type="compositionally biased region" description="Low complexity" evidence="7">
    <location>
        <begin position="81"/>
        <end position="99"/>
    </location>
</feature>
<feature type="compositionally biased region" description="Polar residues" evidence="7">
    <location>
        <begin position="210"/>
        <end position="224"/>
    </location>
</feature>
<feature type="region of interest" description="Disordered" evidence="7">
    <location>
        <begin position="60"/>
        <end position="105"/>
    </location>
</feature>
<keyword evidence="2" id="KW-0479">Metal-binding</keyword>
<evidence type="ECO:0000256" key="3">
    <source>
        <dbReference type="ARBA" id="ARBA00022771"/>
    </source>
</evidence>
<gene>
    <name evidence="9" type="primary">GATA9_1</name>
    <name evidence="9" type="ORF">g.59532</name>
</gene>
<organism evidence="9">
    <name type="scientific">Anthurium amnicola</name>
    <dbReference type="NCBI Taxonomy" id="1678845"/>
    <lineage>
        <taxon>Eukaryota</taxon>
        <taxon>Viridiplantae</taxon>
        <taxon>Streptophyta</taxon>
        <taxon>Embryophyta</taxon>
        <taxon>Tracheophyta</taxon>
        <taxon>Spermatophyta</taxon>
        <taxon>Magnoliopsida</taxon>
        <taxon>Liliopsida</taxon>
        <taxon>Araceae</taxon>
        <taxon>Pothoideae</taxon>
        <taxon>Potheae</taxon>
        <taxon>Anthurium</taxon>
    </lineage>
</organism>
<evidence type="ECO:0000313" key="9">
    <source>
        <dbReference type="EMBL" id="JAT50497.1"/>
    </source>
</evidence>
<dbReference type="CDD" id="cd00202">
    <property type="entry name" value="ZnF_GATA"/>
    <property type="match status" value="1"/>
</dbReference>
<feature type="compositionally biased region" description="Low complexity" evidence="7">
    <location>
        <begin position="148"/>
        <end position="175"/>
    </location>
</feature>
<keyword evidence="3 6" id="KW-0863">Zinc-finger</keyword>
<dbReference type="Pfam" id="PF00320">
    <property type="entry name" value="GATA"/>
    <property type="match status" value="1"/>
</dbReference>
<evidence type="ECO:0000256" key="4">
    <source>
        <dbReference type="ARBA" id="ARBA00022833"/>
    </source>
</evidence>
<evidence type="ECO:0000256" key="7">
    <source>
        <dbReference type="SAM" id="MobiDB-lite"/>
    </source>
</evidence>
<name>A0A1D1Y782_9ARAE</name>
<dbReference type="EMBL" id="GDJX01017439">
    <property type="protein sequence ID" value="JAT50497.1"/>
    <property type="molecule type" value="Transcribed_RNA"/>
</dbReference>
<dbReference type="InterPro" id="IPR051140">
    <property type="entry name" value="GATA_TF"/>
</dbReference>
<dbReference type="GO" id="GO:0006355">
    <property type="term" value="P:regulation of DNA-templated transcription"/>
    <property type="evidence" value="ECO:0007669"/>
    <property type="project" value="InterPro"/>
</dbReference>
<feature type="non-terminal residue" evidence="9">
    <location>
        <position position="1"/>
    </location>
</feature>
<keyword evidence="5" id="KW-0010">Activator</keyword>
<dbReference type="PROSITE" id="PS50114">
    <property type="entry name" value="GATA_ZN_FINGER_2"/>
    <property type="match status" value="1"/>
</dbReference>
<dbReference type="GO" id="GO:0008270">
    <property type="term" value="F:zinc ion binding"/>
    <property type="evidence" value="ECO:0007669"/>
    <property type="project" value="UniProtKB-KW"/>
</dbReference>
<dbReference type="PANTHER" id="PTHR45658:SF18">
    <property type="entry name" value="PROTEIN GAT2"/>
    <property type="match status" value="1"/>
</dbReference>
<feature type="non-terminal residue" evidence="9">
    <location>
        <position position="282"/>
    </location>
</feature>
<dbReference type="InterPro" id="IPR000679">
    <property type="entry name" value="Znf_GATA"/>
</dbReference>
<sequence length="282" mass="28798">SSSSSSTTTAIAVAIATMEAPEYLHGGYSRGGNPQFAMDKQGGKPGEAFAVEDLLDFSNEDDGLCGGGGGEDELGLEAAPDDSTLTALDSSSNSSSGGDPHFPADLACRGFPDGLSVPYDEIAELEWLSNFVEESFSSEDLQRLQLISGVGKSSSSSAATSGSRGEAAQAGVAAARTLFPSETHVPGKARSKRSRPAPSSWSSRLLVLSPATSSSESDAVVTSNPGAAKKVAPKPGKKREAGAEGGPGQDGEGRRCLHCATEKTPQWRTGPMGPKTLCNACG</sequence>
<dbReference type="Gene3D" id="3.30.50.10">
    <property type="entry name" value="Erythroid Transcription Factor GATA-1, subunit A"/>
    <property type="match status" value="1"/>
</dbReference>
<evidence type="ECO:0000259" key="8">
    <source>
        <dbReference type="PROSITE" id="PS50114"/>
    </source>
</evidence>
<evidence type="ECO:0000256" key="5">
    <source>
        <dbReference type="ARBA" id="ARBA00023159"/>
    </source>
</evidence>
<proteinExistence type="inferred from homology"/>
<keyword evidence="4" id="KW-0862">Zinc</keyword>
<feature type="region of interest" description="Disordered" evidence="7">
    <location>
        <begin position="148"/>
        <end position="257"/>
    </location>
</feature>
<accession>A0A1D1Y782</accession>
<dbReference type="GO" id="GO:0030154">
    <property type="term" value="P:cell differentiation"/>
    <property type="evidence" value="ECO:0007669"/>
    <property type="project" value="TreeGrafter"/>
</dbReference>
<dbReference type="AlphaFoldDB" id="A0A1D1Y782"/>
<evidence type="ECO:0000256" key="6">
    <source>
        <dbReference type="PROSITE-ProRule" id="PRU00094"/>
    </source>
</evidence>
<protein>
    <submittedName>
        <fullName evidence="9">GATA transcription factor 9</fullName>
    </submittedName>
</protein>
<dbReference type="PANTHER" id="PTHR45658">
    <property type="entry name" value="GATA TRANSCRIPTION FACTOR"/>
    <property type="match status" value="1"/>
</dbReference>
<reference evidence="9" key="1">
    <citation type="submission" date="2015-07" db="EMBL/GenBank/DDBJ databases">
        <title>Transcriptome Assembly of Anthurium amnicola.</title>
        <authorList>
            <person name="Suzuki J."/>
        </authorList>
    </citation>
    <scope>NUCLEOTIDE SEQUENCE</scope>
</reference>
<dbReference type="SUPFAM" id="SSF57716">
    <property type="entry name" value="Glucocorticoid receptor-like (DNA-binding domain)"/>
    <property type="match status" value="1"/>
</dbReference>
<dbReference type="GO" id="GO:0005634">
    <property type="term" value="C:nucleus"/>
    <property type="evidence" value="ECO:0007669"/>
    <property type="project" value="TreeGrafter"/>
</dbReference>
<feature type="domain" description="GATA-type" evidence="8">
    <location>
        <begin position="250"/>
        <end position="282"/>
    </location>
</feature>
<dbReference type="PROSITE" id="PS00344">
    <property type="entry name" value="GATA_ZN_FINGER_1"/>
    <property type="match status" value="1"/>
</dbReference>
<comment type="similarity">
    <text evidence="1">Belongs to the type IV zinc-finger family. Class A subfamily.</text>
</comment>
<dbReference type="SMART" id="SM00401">
    <property type="entry name" value="ZnF_GATA"/>
    <property type="match status" value="1"/>
</dbReference>
<dbReference type="InterPro" id="IPR013088">
    <property type="entry name" value="Znf_NHR/GATA"/>
</dbReference>
<dbReference type="GO" id="GO:0043565">
    <property type="term" value="F:sequence-specific DNA binding"/>
    <property type="evidence" value="ECO:0007669"/>
    <property type="project" value="InterPro"/>
</dbReference>